<dbReference type="Pfam" id="PF04051">
    <property type="entry name" value="TRAPP"/>
    <property type="match status" value="1"/>
</dbReference>
<evidence type="ECO:0000313" key="10">
    <source>
        <dbReference type="Proteomes" id="UP000239649"/>
    </source>
</evidence>
<evidence type="ECO:0000256" key="4">
    <source>
        <dbReference type="ARBA" id="ARBA00022448"/>
    </source>
</evidence>
<evidence type="ECO:0000313" key="9">
    <source>
        <dbReference type="EMBL" id="PSC70060.1"/>
    </source>
</evidence>
<reference evidence="9 10" key="1">
    <citation type="journal article" date="2018" name="Plant J.">
        <title>Genome sequences of Chlorella sorokiniana UTEX 1602 and Micractinium conductrix SAG 241.80: implications to maltose excretion by a green alga.</title>
        <authorList>
            <person name="Arriola M.B."/>
            <person name="Velmurugan N."/>
            <person name="Zhang Y."/>
            <person name="Plunkett M.H."/>
            <person name="Hondzo H."/>
            <person name="Barney B.M."/>
        </authorList>
    </citation>
    <scope>NUCLEOTIDE SEQUENCE [LARGE SCALE GENOMIC DNA]</scope>
    <source>
        <strain evidence="9 10">SAG 241.80</strain>
    </source>
</reference>
<keyword evidence="10" id="KW-1185">Reference proteome</keyword>
<comment type="similarity">
    <text evidence="3 8">Belongs to the TRAPP small subunits family. BET3 subfamily.</text>
</comment>
<evidence type="ECO:0000256" key="6">
    <source>
        <dbReference type="ARBA" id="ARBA00022892"/>
    </source>
</evidence>
<protein>
    <recommendedName>
        <fullName evidence="8">Trafficking protein particle complex subunit</fullName>
    </recommendedName>
</protein>
<dbReference type="PIRSF" id="PIRSF018293">
    <property type="entry name" value="TRAPP_I_complex_Bet3"/>
    <property type="match status" value="1"/>
</dbReference>
<proteinExistence type="inferred from homology"/>
<dbReference type="FunFam" id="3.30.1380.20:FF:000001">
    <property type="entry name" value="Trafficking protein particle complex subunit BET3"/>
    <property type="match status" value="1"/>
</dbReference>
<comment type="caution">
    <text evidence="9">The sequence shown here is derived from an EMBL/GenBank/DDBJ whole genome shotgun (WGS) entry which is preliminary data.</text>
</comment>
<dbReference type="Gene3D" id="3.30.1380.20">
    <property type="entry name" value="Trafficking protein particle complex subunit 3"/>
    <property type="match status" value="1"/>
</dbReference>
<keyword evidence="6 8" id="KW-0931">ER-Golgi transport</keyword>
<dbReference type="AlphaFoldDB" id="A0A2P6V7K2"/>
<dbReference type="CDD" id="cd14942">
    <property type="entry name" value="TRAPPC3_bet3"/>
    <property type="match status" value="1"/>
</dbReference>
<dbReference type="InterPro" id="IPR007194">
    <property type="entry name" value="TRAPP_component"/>
</dbReference>
<sequence length="171" mass="19425">METINAEIFTLTYGSMVRQLIADYEDVEEVNKQLDKMGFSMGQRLVDEFLAKSKTQRCSDFREAAEKIAKQGFKMFLNCQATVAGWNAEGTECSLILEDNPLTDFVELPEQLQGLKYSNLLCGVIRGALEMVNMDVECTFVRDVLQGDEVYEMRLKLLSSSPESYPFKDDD</sequence>
<keyword evidence="4 8" id="KW-0813">Transport</keyword>
<dbReference type="InterPro" id="IPR016721">
    <property type="entry name" value="Bet3"/>
</dbReference>
<keyword evidence="7 8" id="KW-0333">Golgi apparatus</keyword>
<evidence type="ECO:0000256" key="2">
    <source>
        <dbReference type="ARBA" id="ARBA00004240"/>
    </source>
</evidence>
<dbReference type="GO" id="GO:0030008">
    <property type="term" value="C:TRAPP complex"/>
    <property type="evidence" value="ECO:0007669"/>
    <property type="project" value="InterPro"/>
</dbReference>
<evidence type="ECO:0000256" key="5">
    <source>
        <dbReference type="ARBA" id="ARBA00022824"/>
    </source>
</evidence>
<dbReference type="InterPro" id="IPR024096">
    <property type="entry name" value="NO_sig/Golgi_transp_ligand-bd"/>
</dbReference>
<comment type="subunit">
    <text evidence="8">Homodimer.</text>
</comment>
<dbReference type="PANTHER" id="PTHR13048">
    <property type="entry name" value="TRAFFICKING PROTEIN PARTICLE COMPLEX SUBUNIT 3"/>
    <property type="match status" value="1"/>
</dbReference>
<dbReference type="OrthoDB" id="10262857at2759"/>
<evidence type="ECO:0000256" key="1">
    <source>
        <dbReference type="ARBA" id="ARBA00004222"/>
    </source>
</evidence>
<dbReference type="SUPFAM" id="SSF111126">
    <property type="entry name" value="Ligand-binding domain in the NO signalling and Golgi transport"/>
    <property type="match status" value="1"/>
</dbReference>
<evidence type="ECO:0000256" key="8">
    <source>
        <dbReference type="PIRNR" id="PIRNR018293"/>
    </source>
</evidence>
<gene>
    <name evidence="9" type="ORF">C2E20_6447</name>
</gene>
<accession>A0A2P6V7K2</accession>
<keyword evidence="5" id="KW-0256">Endoplasmic reticulum</keyword>
<organism evidence="9 10">
    <name type="scientific">Micractinium conductrix</name>
    <dbReference type="NCBI Taxonomy" id="554055"/>
    <lineage>
        <taxon>Eukaryota</taxon>
        <taxon>Viridiplantae</taxon>
        <taxon>Chlorophyta</taxon>
        <taxon>core chlorophytes</taxon>
        <taxon>Trebouxiophyceae</taxon>
        <taxon>Chlorellales</taxon>
        <taxon>Chlorellaceae</taxon>
        <taxon>Chlorella clade</taxon>
        <taxon>Micractinium</taxon>
    </lineage>
</organism>
<evidence type="ECO:0000256" key="7">
    <source>
        <dbReference type="ARBA" id="ARBA00023034"/>
    </source>
</evidence>
<dbReference type="EMBL" id="LHPF02000022">
    <property type="protein sequence ID" value="PSC70060.1"/>
    <property type="molecule type" value="Genomic_DNA"/>
</dbReference>
<comment type="function">
    <text evidence="8">May play a role in vesicular transport from endoplasmic reticulum to Golgi.</text>
</comment>
<evidence type="ECO:0000256" key="3">
    <source>
        <dbReference type="ARBA" id="ARBA00006218"/>
    </source>
</evidence>
<dbReference type="Proteomes" id="UP000239649">
    <property type="component" value="Unassembled WGS sequence"/>
</dbReference>
<dbReference type="STRING" id="554055.A0A2P6V7K2"/>
<name>A0A2P6V7K2_9CHLO</name>
<dbReference type="GO" id="GO:0048193">
    <property type="term" value="P:Golgi vesicle transport"/>
    <property type="evidence" value="ECO:0007669"/>
    <property type="project" value="InterPro"/>
</dbReference>
<comment type="subcellular location">
    <subcellularLocation>
        <location evidence="2">Endoplasmic reticulum</location>
    </subcellularLocation>
    <subcellularLocation>
        <location evidence="1 8">Golgi apparatus</location>
        <location evidence="1 8">cis-Golgi network</location>
    </subcellularLocation>
</comment>
<dbReference type="GO" id="GO:0016236">
    <property type="term" value="P:macroautophagy"/>
    <property type="evidence" value="ECO:0007669"/>
    <property type="project" value="UniProtKB-ARBA"/>
</dbReference>
<dbReference type="GO" id="GO:0005783">
    <property type="term" value="C:endoplasmic reticulum"/>
    <property type="evidence" value="ECO:0007669"/>
    <property type="project" value="UniProtKB-SubCell"/>
</dbReference>
<dbReference type="GO" id="GO:0005794">
    <property type="term" value="C:Golgi apparatus"/>
    <property type="evidence" value="ECO:0007669"/>
    <property type="project" value="UniProtKB-SubCell"/>
</dbReference>